<dbReference type="Proteomes" id="UP000002195">
    <property type="component" value="Unassembled WGS sequence"/>
</dbReference>
<protein>
    <submittedName>
        <fullName evidence="1">Uncharacterized protein</fullName>
    </submittedName>
</protein>
<dbReference type="RefSeq" id="XP_628783.1">
    <property type="nucleotide sequence ID" value="XM_628781.1"/>
</dbReference>
<sequence length="90" mass="10213">EQEVNLPVGGRLFHHKQVWKELGLPNFCQEVVNGLKVHLLPNFKPMLNPIPISIPEGPKSDCITKEVQDLLLDDAIEQVLPNQCSRTFEE</sequence>
<dbReference type="AlphaFoldDB" id="Q54AS9"/>
<evidence type="ECO:0000313" key="1">
    <source>
        <dbReference type="EMBL" id="EAL60370.1"/>
    </source>
</evidence>
<keyword evidence="2" id="KW-1185">Reference proteome</keyword>
<dbReference type="HOGENOM" id="CLU_2447419_0_0_1"/>
<dbReference type="GeneID" id="3385447"/>
<comment type="caution">
    <text evidence="1">The sequence shown here is derived from an EMBL/GenBank/DDBJ whole genome shotgun (WGS) entry which is preliminary data.</text>
</comment>
<dbReference type="VEuPathDB" id="AmoebaDB:DDB_G0294234"/>
<organism evidence="1 2">
    <name type="scientific">Dictyostelium discoideum</name>
    <name type="common">Social amoeba</name>
    <dbReference type="NCBI Taxonomy" id="44689"/>
    <lineage>
        <taxon>Eukaryota</taxon>
        <taxon>Amoebozoa</taxon>
        <taxon>Evosea</taxon>
        <taxon>Eumycetozoa</taxon>
        <taxon>Dictyostelia</taxon>
        <taxon>Dictyosteliales</taxon>
        <taxon>Dictyosteliaceae</taxon>
        <taxon>Dictyostelium</taxon>
    </lineage>
</organism>
<feature type="non-terminal residue" evidence="1">
    <location>
        <position position="1"/>
    </location>
</feature>
<evidence type="ECO:0000313" key="2">
    <source>
        <dbReference type="Proteomes" id="UP000002195"/>
    </source>
</evidence>
<reference evidence="1 2" key="1">
    <citation type="journal article" date="2005" name="Nature">
        <title>The genome of the social amoeba Dictyostelium discoideum.</title>
        <authorList>
            <consortium name="The Dictyostelium discoideum Sequencing Consortium"/>
            <person name="Eichinger L."/>
            <person name="Pachebat J.A."/>
            <person name="Glockner G."/>
            <person name="Rajandream M.A."/>
            <person name="Sucgang R."/>
            <person name="Berriman M."/>
            <person name="Song J."/>
            <person name="Olsen R."/>
            <person name="Szafranski K."/>
            <person name="Xu Q."/>
            <person name="Tunggal B."/>
            <person name="Kummerfeld S."/>
            <person name="Madera M."/>
            <person name="Konfortov B.A."/>
            <person name="Rivero F."/>
            <person name="Bankier A.T."/>
            <person name="Lehmann R."/>
            <person name="Hamlin N."/>
            <person name="Davies R."/>
            <person name="Gaudet P."/>
            <person name="Fey P."/>
            <person name="Pilcher K."/>
            <person name="Chen G."/>
            <person name="Saunders D."/>
            <person name="Sodergren E."/>
            <person name="Davis P."/>
            <person name="Kerhornou A."/>
            <person name="Nie X."/>
            <person name="Hall N."/>
            <person name="Anjard C."/>
            <person name="Hemphill L."/>
            <person name="Bason N."/>
            <person name="Farbrother P."/>
            <person name="Desany B."/>
            <person name="Just E."/>
            <person name="Morio T."/>
            <person name="Rost R."/>
            <person name="Churcher C."/>
            <person name="Cooper J."/>
            <person name="Haydock S."/>
            <person name="van Driessche N."/>
            <person name="Cronin A."/>
            <person name="Goodhead I."/>
            <person name="Muzny D."/>
            <person name="Mourier T."/>
            <person name="Pain A."/>
            <person name="Lu M."/>
            <person name="Harper D."/>
            <person name="Lindsay R."/>
            <person name="Hauser H."/>
            <person name="James K."/>
            <person name="Quiles M."/>
            <person name="Madan Babu M."/>
            <person name="Saito T."/>
            <person name="Buchrieser C."/>
            <person name="Wardroper A."/>
            <person name="Felder M."/>
            <person name="Thangavelu M."/>
            <person name="Johnson D."/>
            <person name="Knights A."/>
            <person name="Loulseged H."/>
            <person name="Mungall K."/>
            <person name="Oliver K."/>
            <person name="Price C."/>
            <person name="Quail M.A."/>
            <person name="Urushihara H."/>
            <person name="Hernandez J."/>
            <person name="Rabbinowitsch E."/>
            <person name="Steffen D."/>
            <person name="Sanders M."/>
            <person name="Ma J."/>
            <person name="Kohara Y."/>
            <person name="Sharp S."/>
            <person name="Simmonds M."/>
            <person name="Spiegler S."/>
            <person name="Tivey A."/>
            <person name="Sugano S."/>
            <person name="White B."/>
            <person name="Walker D."/>
            <person name="Woodward J."/>
            <person name="Winckler T."/>
            <person name="Tanaka Y."/>
            <person name="Shaulsky G."/>
            <person name="Schleicher M."/>
            <person name="Weinstock G."/>
            <person name="Rosenthal A."/>
            <person name="Cox E.C."/>
            <person name="Chisholm R.L."/>
            <person name="Gibbs R."/>
            <person name="Loomis W.F."/>
            <person name="Platzer M."/>
            <person name="Kay R.R."/>
            <person name="Williams J."/>
            <person name="Dear P.H."/>
            <person name="Noegel A.A."/>
            <person name="Barrell B."/>
            <person name="Kuspa A."/>
        </authorList>
    </citation>
    <scope>NUCLEOTIDE SEQUENCE [LARGE SCALE GENOMIC DNA]</scope>
    <source>
        <strain evidence="1 2">AX4</strain>
    </source>
</reference>
<dbReference type="EMBL" id="AAFI02000236">
    <property type="protein sequence ID" value="EAL60370.1"/>
    <property type="molecule type" value="Genomic_DNA"/>
</dbReference>
<proteinExistence type="predicted"/>
<accession>Q54AS9</accession>
<dbReference type="InParanoid" id="Q54AS9"/>
<dbReference type="PaxDb" id="44689-DDB0215110"/>
<gene>
    <name evidence="1" type="ORF">DDB_G0294234</name>
</gene>
<dbReference type="KEGG" id="ddi:DDB_G0294234"/>
<name>Q54AS9_DICDI</name>